<dbReference type="Pfam" id="PF14111">
    <property type="entry name" value="DUF4283"/>
    <property type="match status" value="1"/>
</dbReference>
<protein>
    <recommendedName>
        <fullName evidence="2">DUF4283 domain-containing protein</fullName>
    </recommendedName>
</protein>
<feature type="compositionally biased region" description="Basic and acidic residues" evidence="1">
    <location>
        <begin position="18"/>
        <end position="34"/>
    </location>
</feature>
<evidence type="ECO:0000256" key="1">
    <source>
        <dbReference type="SAM" id="MobiDB-lite"/>
    </source>
</evidence>
<gene>
    <name evidence="3" type="ORF">CXB51_011699</name>
</gene>
<organism evidence="3 4">
    <name type="scientific">Gossypium anomalum</name>
    <dbReference type="NCBI Taxonomy" id="47600"/>
    <lineage>
        <taxon>Eukaryota</taxon>
        <taxon>Viridiplantae</taxon>
        <taxon>Streptophyta</taxon>
        <taxon>Embryophyta</taxon>
        <taxon>Tracheophyta</taxon>
        <taxon>Spermatophyta</taxon>
        <taxon>Magnoliopsida</taxon>
        <taxon>eudicotyledons</taxon>
        <taxon>Gunneridae</taxon>
        <taxon>Pentapetalae</taxon>
        <taxon>rosids</taxon>
        <taxon>malvids</taxon>
        <taxon>Malvales</taxon>
        <taxon>Malvaceae</taxon>
        <taxon>Malvoideae</taxon>
        <taxon>Gossypium</taxon>
    </lineage>
</organism>
<sequence length="462" mass="52557">MFEEGSLSLPQFGNGVDGDSHSGEDRSTKKLRFKDGLNETSTNMAMDTDLPSAPSWKDKFLGGVLVPSVMNHNVSSIGSDSVSDGDFDLLANNVQTTIINGVPTINFSGRVKEILFKEMELTVVIKLLGWSIGYNTLHNRIISLWKPTSPFNLMDIENGYYLVRFLNKVDYDRILSQGKILFGSPNKEKRKDLWDNLKLLVLVGNSPWVAISDFNAILSSYEKLGGMSKGRRCPSFGDSVEQAELHDLAGWVKHPDFGNFVKDKWGFSSNMTDTLTTFTHDLKEWNKSIYDHITSRKKLLVKELTKIQRIMDFSSSNCLAQVELKIRQELENVLRYEELIWKQKACCDWLHFRDCNTKFFHALMLQQRKHGCITVICNDCGDWLYNSKAVEVEANKFFHNLYGENPGPMRSLPPSKFPRLDHDDISFLGKQITNREIKVALFDMAPLKAPGSDGFHALFFQK</sequence>
<feature type="domain" description="DUF4283" evidence="2">
    <location>
        <begin position="119"/>
        <end position="183"/>
    </location>
</feature>
<dbReference type="InterPro" id="IPR025558">
    <property type="entry name" value="DUF4283"/>
</dbReference>
<evidence type="ECO:0000313" key="3">
    <source>
        <dbReference type="EMBL" id="KAG8493637.1"/>
    </source>
</evidence>
<evidence type="ECO:0000313" key="4">
    <source>
        <dbReference type="Proteomes" id="UP000701853"/>
    </source>
</evidence>
<dbReference type="OrthoDB" id="1001832at2759"/>
<dbReference type="Proteomes" id="UP000701853">
    <property type="component" value="Chromosome 5"/>
</dbReference>
<name>A0A8J5Z3N4_9ROSI</name>
<feature type="region of interest" description="Disordered" evidence="1">
    <location>
        <begin position="1"/>
        <end position="34"/>
    </location>
</feature>
<proteinExistence type="predicted"/>
<accession>A0A8J5Z3N4</accession>
<reference evidence="3 4" key="1">
    <citation type="journal article" date="2021" name="bioRxiv">
        <title>The Gossypium anomalum genome as a resource for cotton improvement and evolutionary analysis of hybrid incompatibility.</title>
        <authorList>
            <person name="Grover C.E."/>
            <person name="Yuan D."/>
            <person name="Arick M.A."/>
            <person name="Miller E.R."/>
            <person name="Hu G."/>
            <person name="Peterson D.G."/>
            <person name="Wendel J.F."/>
            <person name="Udall J.A."/>
        </authorList>
    </citation>
    <scope>NUCLEOTIDE SEQUENCE [LARGE SCALE GENOMIC DNA]</scope>
    <source>
        <strain evidence="3">JFW-Udall</strain>
        <tissue evidence="3">Leaf</tissue>
    </source>
</reference>
<keyword evidence="4" id="KW-1185">Reference proteome</keyword>
<comment type="caution">
    <text evidence="3">The sequence shown here is derived from an EMBL/GenBank/DDBJ whole genome shotgun (WGS) entry which is preliminary data.</text>
</comment>
<dbReference type="EMBL" id="JAHUZN010000005">
    <property type="protein sequence ID" value="KAG8493637.1"/>
    <property type="molecule type" value="Genomic_DNA"/>
</dbReference>
<dbReference type="AlphaFoldDB" id="A0A8J5Z3N4"/>
<evidence type="ECO:0000259" key="2">
    <source>
        <dbReference type="Pfam" id="PF14111"/>
    </source>
</evidence>